<reference evidence="2" key="1">
    <citation type="submission" date="2021-02" db="EMBL/GenBank/DDBJ databases">
        <authorList>
            <person name="Nowell W R."/>
        </authorList>
    </citation>
    <scope>NUCLEOTIDE SEQUENCE</scope>
</reference>
<dbReference type="AlphaFoldDB" id="A0A821Z6F1"/>
<dbReference type="EMBL" id="CAJOBP010102496">
    <property type="protein sequence ID" value="CAF4980068.1"/>
    <property type="molecule type" value="Genomic_DNA"/>
</dbReference>
<sequence>MIPLPQEPSEVRRLARKARSEAKRQTQKEITRMNENKEQQNKLIQNNEKG</sequence>
<proteinExistence type="predicted"/>
<protein>
    <submittedName>
        <fullName evidence="2">Uncharacterized protein</fullName>
    </submittedName>
</protein>
<organism evidence="2 3">
    <name type="scientific">Rotaria socialis</name>
    <dbReference type="NCBI Taxonomy" id="392032"/>
    <lineage>
        <taxon>Eukaryota</taxon>
        <taxon>Metazoa</taxon>
        <taxon>Spiralia</taxon>
        <taxon>Gnathifera</taxon>
        <taxon>Rotifera</taxon>
        <taxon>Eurotatoria</taxon>
        <taxon>Bdelloidea</taxon>
        <taxon>Philodinida</taxon>
        <taxon>Philodinidae</taxon>
        <taxon>Rotaria</taxon>
    </lineage>
</organism>
<feature type="compositionally biased region" description="Basic and acidic residues" evidence="1">
    <location>
        <begin position="9"/>
        <end position="40"/>
    </location>
</feature>
<feature type="non-terminal residue" evidence="2">
    <location>
        <position position="1"/>
    </location>
</feature>
<accession>A0A821Z6F1</accession>
<dbReference type="Proteomes" id="UP000663873">
    <property type="component" value="Unassembled WGS sequence"/>
</dbReference>
<feature type="compositionally biased region" description="Polar residues" evidence="1">
    <location>
        <begin position="41"/>
        <end position="50"/>
    </location>
</feature>
<evidence type="ECO:0000313" key="2">
    <source>
        <dbReference type="EMBL" id="CAF4980068.1"/>
    </source>
</evidence>
<keyword evidence="3" id="KW-1185">Reference proteome</keyword>
<feature type="region of interest" description="Disordered" evidence="1">
    <location>
        <begin position="1"/>
        <end position="50"/>
    </location>
</feature>
<evidence type="ECO:0000313" key="3">
    <source>
        <dbReference type="Proteomes" id="UP000663873"/>
    </source>
</evidence>
<name>A0A821Z6F1_9BILA</name>
<comment type="caution">
    <text evidence="2">The sequence shown here is derived from an EMBL/GenBank/DDBJ whole genome shotgun (WGS) entry which is preliminary data.</text>
</comment>
<gene>
    <name evidence="2" type="ORF">UJA718_LOCUS49259</name>
</gene>
<evidence type="ECO:0000256" key="1">
    <source>
        <dbReference type="SAM" id="MobiDB-lite"/>
    </source>
</evidence>